<evidence type="ECO:0000313" key="3">
    <source>
        <dbReference type="Proteomes" id="UP000014983"/>
    </source>
</evidence>
<keyword evidence="1" id="KW-1133">Transmembrane helix</keyword>
<dbReference type="RefSeq" id="WP_020836183.1">
    <property type="nucleotide sequence ID" value="NC_021833.1"/>
</dbReference>
<feature type="transmembrane region" description="Helical" evidence="1">
    <location>
        <begin position="133"/>
        <end position="156"/>
    </location>
</feature>
<accession>S5MJ24</accession>
<keyword evidence="3" id="KW-1185">Reference proteome</keyword>
<dbReference type="InParanoid" id="S5MJ24"/>
<dbReference type="AlphaFoldDB" id="S5MJ24"/>
<keyword evidence="1" id="KW-0472">Membrane</keyword>
<gene>
    <name evidence="2" type="ORF">SDIMI_v3c02460</name>
</gene>
<keyword evidence="1 2" id="KW-0812">Transmembrane</keyword>
<dbReference type="HOGENOM" id="CLU_1061332_0_0_14"/>
<proteinExistence type="predicted"/>
<reference evidence="2 3" key="1">
    <citation type="journal article" date="2013" name="Genome Biol. Evol.">
        <title>Comparison of metabolic capacities and inference of gene content evolution in mosquito-associated Spiroplasma diminutum and S. taiwanense.</title>
        <authorList>
            <person name="Lo W.S."/>
            <person name="Ku C."/>
            <person name="Chen L.L."/>
            <person name="Chang T.H."/>
            <person name="Kuo C.H."/>
        </authorList>
    </citation>
    <scope>NUCLEOTIDE SEQUENCE [LARGE SCALE GENOMIC DNA]</scope>
    <source>
        <strain evidence="2">CUAS-1</strain>
    </source>
</reference>
<dbReference type="STRING" id="1276221.SDIMI_v3c02460"/>
<dbReference type="KEGG" id="sdi:SDIMI_v3c02460"/>
<protein>
    <submittedName>
        <fullName evidence="2">Transmembrane protein</fullName>
    </submittedName>
</protein>
<dbReference type="Proteomes" id="UP000014983">
    <property type="component" value="Chromosome"/>
</dbReference>
<evidence type="ECO:0000313" key="2">
    <source>
        <dbReference type="EMBL" id="AGR41950.1"/>
    </source>
</evidence>
<evidence type="ECO:0000256" key="1">
    <source>
        <dbReference type="SAM" id="Phobius"/>
    </source>
</evidence>
<feature type="transmembrane region" description="Helical" evidence="1">
    <location>
        <begin position="6"/>
        <end position="25"/>
    </location>
</feature>
<feature type="transmembrane region" description="Helical" evidence="1">
    <location>
        <begin position="168"/>
        <end position="195"/>
    </location>
</feature>
<dbReference type="EMBL" id="CP005076">
    <property type="protein sequence ID" value="AGR41950.1"/>
    <property type="molecule type" value="Genomic_DNA"/>
</dbReference>
<name>S5MJ24_9MOLU</name>
<dbReference type="PATRIC" id="fig|1276221.3.peg.242"/>
<sequence length="262" mass="31040">MFSINGFFLIAMILSFVCLLTIRLYNTFSLSKVIVHEINSADSNISSSKVESIIERFKIYLRAEELNIIYGETENYYRVNQMLNKRKKQITIPKWIMPSVGYELDYILASIWYNTKLIQKDKDIRKLEWIVKWFPIFLNLIYILSFLAAIVFLFLDKDSIIKSNPSKFLIFLFNMPVFELISITTFLLIVILMFFTNSLKSILEEKYEMEIIHFVNNECESYKKDISVARVYSKSFNKLDFKIFRINMKTTNLKFVGPFTLL</sequence>
<dbReference type="OrthoDB" id="391715at2"/>
<organism evidence="2 3">
    <name type="scientific">Spiroplasma diminutum CUAS-1</name>
    <dbReference type="NCBI Taxonomy" id="1276221"/>
    <lineage>
        <taxon>Bacteria</taxon>
        <taxon>Bacillati</taxon>
        <taxon>Mycoplasmatota</taxon>
        <taxon>Mollicutes</taxon>
        <taxon>Entomoplasmatales</taxon>
        <taxon>Spiroplasmataceae</taxon>
        <taxon>Spiroplasma</taxon>
    </lineage>
</organism>